<dbReference type="AlphaFoldDB" id="A0A550I9A6"/>
<evidence type="ECO:0000256" key="7">
    <source>
        <dbReference type="ARBA" id="ARBA00023237"/>
    </source>
</evidence>
<dbReference type="InterPro" id="IPR003423">
    <property type="entry name" value="OMP_efflux"/>
</dbReference>
<keyword evidence="8" id="KW-0732">Signal</keyword>
<reference evidence="9 10" key="1">
    <citation type="submission" date="2019-06" db="EMBL/GenBank/DDBJ databases">
        <title>Gramella sabulilitoris sp. nov., isolated from a marine sand.</title>
        <authorList>
            <person name="Yoon J.-H."/>
        </authorList>
    </citation>
    <scope>NUCLEOTIDE SEQUENCE [LARGE SCALE GENOMIC DNA]</scope>
    <source>
        <strain evidence="9 10">HSMS-1</strain>
    </source>
</reference>
<feature type="chain" id="PRO_5021857348" evidence="8">
    <location>
        <begin position="20"/>
        <end position="462"/>
    </location>
</feature>
<dbReference type="EMBL" id="VHSF01000001">
    <property type="protein sequence ID" value="TRO67516.1"/>
    <property type="molecule type" value="Genomic_DNA"/>
</dbReference>
<evidence type="ECO:0000256" key="1">
    <source>
        <dbReference type="ARBA" id="ARBA00004442"/>
    </source>
</evidence>
<evidence type="ECO:0000256" key="8">
    <source>
        <dbReference type="SAM" id="SignalP"/>
    </source>
</evidence>
<dbReference type="GO" id="GO:0015562">
    <property type="term" value="F:efflux transmembrane transporter activity"/>
    <property type="evidence" value="ECO:0007669"/>
    <property type="project" value="InterPro"/>
</dbReference>
<keyword evidence="5" id="KW-0812">Transmembrane</keyword>
<keyword evidence="3" id="KW-0813">Transport</keyword>
<evidence type="ECO:0000256" key="6">
    <source>
        <dbReference type="ARBA" id="ARBA00023136"/>
    </source>
</evidence>
<comment type="similarity">
    <text evidence="2">Belongs to the outer membrane factor (OMF) (TC 1.B.17) family.</text>
</comment>
<evidence type="ECO:0000256" key="4">
    <source>
        <dbReference type="ARBA" id="ARBA00022452"/>
    </source>
</evidence>
<dbReference type="GO" id="GO:1990281">
    <property type="term" value="C:efflux pump complex"/>
    <property type="evidence" value="ECO:0007669"/>
    <property type="project" value="TreeGrafter"/>
</dbReference>
<evidence type="ECO:0000256" key="3">
    <source>
        <dbReference type="ARBA" id="ARBA00022448"/>
    </source>
</evidence>
<dbReference type="GO" id="GO:0015288">
    <property type="term" value="F:porin activity"/>
    <property type="evidence" value="ECO:0007669"/>
    <property type="project" value="TreeGrafter"/>
</dbReference>
<organism evidence="9 10">
    <name type="scientific">Christiangramia sabulilitoris</name>
    <dbReference type="NCBI Taxonomy" id="2583991"/>
    <lineage>
        <taxon>Bacteria</taxon>
        <taxon>Pseudomonadati</taxon>
        <taxon>Bacteroidota</taxon>
        <taxon>Flavobacteriia</taxon>
        <taxon>Flavobacteriales</taxon>
        <taxon>Flavobacteriaceae</taxon>
        <taxon>Christiangramia</taxon>
    </lineage>
</organism>
<dbReference type="PANTHER" id="PTHR30026">
    <property type="entry name" value="OUTER MEMBRANE PROTEIN TOLC"/>
    <property type="match status" value="1"/>
</dbReference>
<dbReference type="Proteomes" id="UP000315131">
    <property type="component" value="Unassembled WGS sequence"/>
</dbReference>
<evidence type="ECO:0000313" key="9">
    <source>
        <dbReference type="EMBL" id="TRO67516.1"/>
    </source>
</evidence>
<dbReference type="InterPro" id="IPR051906">
    <property type="entry name" value="TolC-like"/>
</dbReference>
<dbReference type="Pfam" id="PF02321">
    <property type="entry name" value="OEP"/>
    <property type="match status" value="2"/>
</dbReference>
<dbReference type="Gene3D" id="1.20.1600.10">
    <property type="entry name" value="Outer membrane efflux proteins (OEP)"/>
    <property type="match status" value="1"/>
</dbReference>
<comment type="caution">
    <text evidence="9">The sequence shown here is derived from an EMBL/GenBank/DDBJ whole genome shotgun (WGS) entry which is preliminary data.</text>
</comment>
<protein>
    <submittedName>
        <fullName evidence="9">TolC family protein</fullName>
    </submittedName>
</protein>
<dbReference type="SUPFAM" id="SSF56954">
    <property type="entry name" value="Outer membrane efflux proteins (OEP)"/>
    <property type="match status" value="1"/>
</dbReference>
<sequence length="462" mass="53873">MRKFQIIICLVFAPFLVFSQEVDSTFLKLDDYLEMVKKYHPVVRQARLITEQGESNLLRARGAFDPKVEAGYDRKDFKDTEYFDIFNATFKIPTWYGIELKAKFENNQGVFLNPQNTVPDNGLLAAGISIPVGQGLFINERMAALKQAKIFRDQSEAEQQLAVNEILFDASTAYFDWFTSYNELKIYQNFIENAERRYQGILKSHEAGDKPAIDTLEANIQIQDRKLSLEQARLDLYKASLKLATFLWTDNNTPLEIREDVYPEASFFEEMKDYLRSLDEDLIVSHPKIQSLGYKIEMLEYERRLKANKLLPELNLEYNYLSGDPEVLNSFVNDNYKFGFSFSVPLFLRKERGDLQLTRLKLENAEFELVNSELELRNKILALERQFSSYLDQLQLVEDLVQSYTRMLSAEERKLELGESSVFLVNTREKNLISAKLKEISLKQKLLNTRADLYRVLARFEI</sequence>
<comment type="subcellular location">
    <subcellularLocation>
        <location evidence="1">Cell outer membrane</location>
    </subcellularLocation>
</comment>
<keyword evidence="4" id="KW-1134">Transmembrane beta strand</keyword>
<evidence type="ECO:0000313" key="10">
    <source>
        <dbReference type="Proteomes" id="UP000315131"/>
    </source>
</evidence>
<name>A0A550I9A6_9FLAO</name>
<gene>
    <name evidence="9" type="ORF">FGM01_06430</name>
</gene>
<dbReference type="RefSeq" id="WP_143410290.1">
    <property type="nucleotide sequence ID" value="NZ_VHSF01000001.1"/>
</dbReference>
<keyword evidence="7" id="KW-0998">Cell outer membrane</keyword>
<evidence type="ECO:0000256" key="2">
    <source>
        <dbReference type="ARBA" id="ARBA00007613"/>
    </source>
</evidence>
<keyword evidence="10" id="KW-1185">Reference proteome</keyword>
<dbReference type="OrthoDB" id="581172at2"/>
<dbReference type="PANTHER" id="PTHR30026:SF20">
    <property type="entry name" value="OUTER MEMBRANE PROTEIN TOLC"/>
    <property type="match status" value="1"/>
</dbReference>
<dbReference type="GO" id="GO:0009279">
    <property type="term" value="C:cell outer membrane"/>
    <property type="evidence" value="ECO:0007669"/>
    <property type="project" value="UniProtKB-SubCell"/>
</dbReference>
<feature type="signal peptide" evidence="8">
    <location>
        <begin position="1"/>
        <end position="19"/>
    </location>
</feature>
<accession>A0A550I9A6</accession>
<evidence type="ECO:0000256" key="5">
    <source>
        <dbReference type="ARBA" id="ARBA00022692"/>
    </source>
</evidence>
<keyword evidence="6" id="KW-0472">Membrane</keyword>
<proteinExistence type="inferred from homology"/>